<feature type="signal peptide" evidence="1">
    <location>
        <begin position="1"/>
        <end position="22"/>
    </location>
</feature>
<organism evidence="2 3">
    <name type="scientific">Morchella conica CCBAS932</name>
    <dbReference type="NCBI Taxonomy" id="1392247"/>
    <lineage>
        <taxon>Eukaryota</taxon>
        <taxon>Fungi</taxon>
        <taxon>Dikarya</taxon>
        <taxon>Ascomycota</taxon>
        <taxon>Pezizomycotina</taxon>
        <taxon>Pezizomycetes</taxon>
        <taxon>Pezizales</taxon>
        <taxon>Morchellaceae</taxon>
        <taxon>Morchella</taxon>
    </lineage>
</organism>
<evidence type="ECO:0008006" key="4">
    <source>
        <dbReference type="Google" id="ProtNLM"/>
    </source>
</evidence>
<dbReference type="InParanoid" id="A0A3N4L2T6"/>
<evidence type="ECO:0000313" key="3">
    <source>
        <dbReference type="Proteomes" id="UP000277580"/>
    </source>
</evidence>
<name>A0A3N4L2T6_9PEZI</name>
<gene>
    <name evidence="2" type="ORF">P167DRAFT_118748</name>
</gene>
<evidence type="ECO:0000256" key="1">
    <source>
        <dbReference type="SAM" id="SignalP"/>
    </source>
</evidence>
<dbReference type="AlphaFoldDB" id="A0A3N4L2T6"/>
<keyword evidence="3" id="KW-1185">Reference proteome</keyword>
<protein>
    <recommendedName>
        <fullName evidence="4">Secreted protein</fullName>
    </recommendedName>
</protein>
<accession>A0A3N4L2T6</accession>
<proteinExistence type="predicted"/>
<feature type="chain" id="PRO_5017981079" description="Secreted protein" evidence="1">
    <location>
        <begin position="23"/>
        <end position="98"/>
    </location>
</feature>
<dbReference type="EMBL" id="ML119106">
    <property type="protein sequence ID" value="RPB17170.1"/>
    <property type="molecule type" value="Genomic_DNA"/>
</dbReference>
<dbReference type="Proteomes" id="UP000277580">
    <property type="component" value="Unassembled WGS sequence"/>
</dbReference>
<keyword evidence="1" id="KW-0732">Signal</keyword>
<sequence length="98" mass="11056">MNMLKWFRAFCSMVRFLTVSSARNIKFLIPHAKNIIGLISPSHNPIAQSDTPRVSRQAHLVPDISMSIKCANPQICRLTKRPGMTHDARPEESLENVS</sequence>
<evidence type="ECO:0000313" key="2">
    <source>
        <dbReference type="EMBL" id="RPB17170.1"/>
    </source>
</evidence>
<reference evidence="2 3" key="1">
    <citation type="journal article" date="2018" name="Nat. Ecol. Evol.">
        <title>Pezizomycetes genomes reveal the molecular basis of ectomycorrhizal truffle lifestyle.</title>
        <authorList>
            <person name="Murat C."/>
            <person name="Payen T."/>
            <person name="Noel B."/>
            <person name="Kuo A."/>
            <person name="Morin E."/>
            <person name="Chen J."/>
            <person name="Kohler A."/>
            <person name="Krizsan K."/>
            <person name="Balestrini R."/>
            <person name="Da Silva C."/>
            <person name="Montanini B."/>
            <person name="Hainaut M."/>
            <person name="Levati E."/>
            <person name="Barry K.W."/>
            <person name="Belfiori B."/>
            <person name="Cichocki N."/>
            <person name="Clum A."/>
            <person name="Dockter R.B."/>
            <person name="Fauchery L."/>
            <person name="Guy J."/>
            <person name="Iotti M."/>
            <person name="Le Tacon F."/>
            <person name="Lindquist E.A."/>
            <person name="Lipzen A."/>
            <person name="Malagnac F."/>
            <person name="Mello A."/>
            <person name="Molinier V."/>
            <person name="Miyauchi S."/>
            <person name="Poulain J."/>
            <person name="Riccioni C."/>
            <person name="Rubini A."/>
            <person name="Sitrit Y."/>
            <person name="Splivallo R."/>
            <person name="Traeger S."/>
            <person name="Wang M."/>
            <person name="Zifcakova L."/>
            <person name="Wipf D."/>
            <person name="Zambonelli A."/>
            <person name="Paolocci F."/>
            <person name="Nowrousian M."/>
            <person name="Ottonello S."/>
            <person name="Baldrian P."/>
            <person name="Spatafora J.W."/>
            <person name="Henrissat B."/>
            <person name="Nagy L.G."/>
            <person name="Aury J.M."/>
            <person name="Wincker P."/>
            <person name="Grigoriev I.V."/>
            <person name="Bonfante P."/>
            <person name="Martin F.M."/>
        </authorList>
    </citation>
    <scope>NUCLEOTIDE SEQUENCE [LARGE SCALE GENOMIC DNA]</scope>
    <source>
        <strain evidence="2 3">CCBAS932</strain>
    </source>
</reference>